<reference evidence="2 3" key="1">
    <citation type="submission" date="2021-06" db="EMBL/GenBank/DDBJ databases">
        <title>Chromosome-level genome assembly of the red-tail catfish (Hemibagrus wyckioides).</title>
        <authorList>
            <person name="Shao F."/>
        </authorList>
    </citation>
    <scope>NUCLEOTIDE SEQUENCE [LARGE SCALE GENOMIC DNA]</scope>
    <source>
        <strain evidence="2">EC202008001</strain>
        <tissue evidence="2">Blood</tissue>
    </source>
</reference>
<dbReference type="EMBL" id="JAHKSW010000015">
    <property type="protein sequence ID" value="KAG7323454.1"/>
    <property type="molecule type" value="Genomic_DNA"/>
</dbReference>
<evidence type="ECO:0000313" key="3">
    <source>
        <dbReference type="Proteomes" id="UP000824219"/>
    </source>
</evidence>
<evidence type="ECO:0000313" key="2">
    <source>
        <dbReference type="EMBL" id="KAG7323454.1"/>
    </source>
</evidence>
<sequence length="115" mass="12745">MDPCQSTDRVASKSCVYLQVAPGRQWYVHVFYTIHPGTGRKRHTKSESDHHSIIQSNSKNEQIRQQNIRGTNLQPISIQGVASASHVPVGAASGQEIDSHMIEESLGNQSKDSMF</sequence>
<dbReference type="Proteomes" id="UP000824219">
    <property type="component" value="Linkage Group LG15"/>
</dbReference>
<comment type="caution">
    <text evidence="2">The sequence shown here is derived from an EMBL/GenBank/DDBJ whole genome shotgun (WGS) entry which is preliminary data.</text>
</comment>
<dbReference type="AlphaFoldDB" id="A0A9D3NJF0"/>
<evidence type="ECO:0000256" key="1">
    <source>
        <dbReference type="SAM" id="MobiDB-lite"/>
    </source>
</evidence>
<accession>A0A9D3NJF0</accession>
<feature type="region of interest" description="Disordered" evidence="1">
    <location>
        <begin position="37"/>
        <end position="63"/>
    </location>
</feature>
<gene>
    <name evidence="2" type="ORF">KOW79_013156</name>
</gene>
<feature type="compositionally biased region" description="Polar residues" evidence="1">
    <location>
        <begin position="106"/>
        <end position="115"/>
    </location>
</feature>
<feature type="compositionally biased region" description="Polar residues" evidence="1">
    <location>
        <begin position="53"/>
        <end position="63"/>
    </location>
</feature>
<keyword evidence="3" id="KW-1185">Reference proteome</keyword>
<name>A0A9D3NJF0_9TELE</name>
<feature type="region of interest" description="Disordered" evidence="1">
    <location>
        <begin position="87"/>
        <end position="115"/>
    </location>
</feature>
<organism evidence="2 3">
    <name type="scientific">Hemibagrus wyckioides</name>
    <dbReference type="NCBI Taxonomy" id="337641"/>
    <lineage>
        <taxon>Eukaryota</taxon>
        <taxon>Metazoa</taxon>
        <taxon>Chordata</taxon>
        <taxon>Craniata</taxon>
        <taxon>Vertebrata</taxon>
        <taxon>Euteleostomi</taxon>
        <taxon>Actinopterygii</taxon>
        <taxon>Neopterygii</taxon>
        <taxon>Teleostei</taxon>
        <taxon>Ostariophysi</taxon>
        <taxon>Siluriformes</taxon>
        <taxon>Bagridae</taxon>
        <taxon>Hemibagrus</taxon>
    </lineage>
</organism>
<proteinExistence type="predicted"/>
<protein>
    <submittedName>
        <fullName evidence="2">Uncharacterized protein</fullName>
    </submittedName>
</protein>